<dbReference type="Gene3D" id="1.10.357.10">
    <property type="entry name" value="Tetracycline Repressor, domain 2"/>
    <property type="match status" value="1"/>
</dbReference>
<organism evidence="4 5">
    <name type="scientific">Rhizobium oryziradicis</name>
    <dbReference type="NCBI Taxonomy" id="1867956"/>
    <lineage>
        <taxon>Bacteria</taxon>
        <taxon>Pseudomonadati</taxon>
        <taxon>Pseudomonadota</taxon>
        <taxon>Alphaproteobacteria</taxon>
        <taxon>Hyphomicrobiales</taxon>
        <taxon>Rhizobiaceae</taxon>
        <taxon>Rhizobium/Agrobacterium group</taxon>
        <taxon>Rhizobium</taxon>
    </lineage>
</organism>
<name>A0A1Q8ZWC9_9HYPH</name>
<dbReference type="EMBL" id="MKIM01000021">
    <property type="protein sequence ID" value="OLP46373.1"/>
    <property type="molecule type" value="Genomic_DNA"/>
</dbReference>
<dbReference type="PANTHER" id="PTHR30055">
    <property type="entry name" value="HTH-TYPE TRANSCRIPTIONAL REGULATOR RUTR"/>
    <property type="match status" value="1"/>
</dbReference>
<evidence type="ECO:0000313" key="4">
    <source>
        <dbReference type="EMBL" id="OLP46373.1"/>
    </source>
</evidence>
<feature type="domain" description="HTH tetR-type" evidence="3">
    <location>
        <begin position="6"/>
        <end position="66"/>
    </location>
</feature>
<sequence>MRMTAEARRDHLLDCAWDMIAADGVEHMTLARLAQRGGVSKPLAYEHFISRSGLLAALYLRYCQRYLDKMRTEITQAGSPQEAADLLAHSYVGCILGAGPAAVALEGALCGSAETEAVRRSCDEAFLQACREIFAQFGTDAPSLITLVAFSGAAKELTSKAESGAFAAEEIVTFLSGLLYPR</sequence>
<evidence type="ECO:0000256" key="2">
    <source>
        <dbReference type="PROSITE-ProRule" id="PRU00335"/>
    </source>
</evidence>
<dbReference type="InterPro" id="IPR009057">
    <property type="entry name" value="Homeodomain-like_sf"/>
</dbReference>
<dbReference type="RefSeq" id="WP_075638044.1">
    <property type="nucleotide sequence ID" value="NZ_MKIM01000021.1"/>
</dbReference>
<dbReference type="SUPFAM" id="SSF46689">
    <property type="entry name" value="Homeodomain-like"/>
    <property type="match status" value="1"/>
</dbReference>
<accession>A0A1Q8ZWC9</accession>
<gene>
    <name evidence="4" type="ORF">BJF95_04170</name>
</gene>
<dbReference type="InterPro" id="IPR001647">
    <property type="entry name" value="HTH_TetR"/>
</dbReference>
<dbReference type="PROSITE" id="PS50977">
    <property type="entry name" value="HTH_TETR_2"/>
    <property type="match status" value="1"/>
</dbReference>
<dbReference type="GO" id="GO:0000976">
    <property type="term" value="F:transcription cis-regulatory region binding"/>
    <property type="evidence" value="ECO:0007669"/>
    <property type="project" value="TreeGrafter"/>
</dbReference>
<dbReference type="OrthoDB" id="70491at2"/>
<dbReference type="PANTHER" id="PTHR30055:SF223">
    <property type="entry name" value="HTH-TYPE TRANSCRIPTIONAL REGULATOR UIDR"/>
    <property type="match status" value="1"/>
</dbReference>
<dbReference type="AlphaFoldDB" id="A0A1Q8ZWC9"/>
<reference evidence="4 5" key="1">
    <citation type="submission" date="2016-09" db="EMBL/GenBank/DDBJ databases">
        <title>Rhizobium oryziradicis sp. nov., isolated from the root of rice.</title>
        <authorList>
            <person name="Zhao J."/>
            <person name="Zhang X."/>
        </authorList>
    </citation>
    <scope>NUCLEOTIDE SEQUENCE [LARGE SCALE GENOMIC DNA]</scope>
    <source>
        <strain evidence="4 5">N19</strain>
    </source>
</reference>
<dbReference type="PRINTS" id="PR00455">
    <property type="entry name" value="HTHTETR"/>
</dbReference>
<keyword evidence="5" id="KW-1185">Reference proteome</keyword>
<dbReference type="InterPro" id="IPR050109">
    <property type="entry name" value="HTH-type_TetR-like_transc_reg"/>
</dbReference>
<evidence type="ECO:0000256" key="1">
    <source>
        <dbReference type="ARBA" id="ARBA00023125"/>
    </source>
</evidence>
<proteinExistence type="predicted"/>
<keyword evidence="1 2" id="KW-0238">DNA-binding</keyword>
<dbReference type="Proteomes" id="UP000186894">
    <property type="component" value="Unassembled WGS sequence"/>
</dbReference>
<dbReference type="STRING" id="1867956.BJF95_04170"/>
<evidence type="ECO:0000313" key="5">
    <source>
        <dbReference type="Proteomes" id="UP000186894"/>
    </source>
</evidence>
<evidence type="ECO:0000259" key="3">
    <source>
        <dbReference type="PROSITE" id="PS50977"/>
    </source>
</evidence>
<comment type="caution">
    <text evidence="4">The sequence shown here is derived from an EMBL/GenBank/DDBJ whole genome shotgun (WGS) entry which is preliminary data.</text>
</comment>
<dbReference type="GO" id="GO:0003700">
    <property type="term" value="F:DNA-binding transcription factor activity"/>
    <property type="evidence" value="ECO:0007669"/>
    <property type="project" value="TreeGrafter"/>
</dbReference>
<dbReference type="Pfam" id="PF00440">
    <property type="entry name" value="TetR_N"/>
    <property type="match status" value="1"/>
</dbReference>
<feature type="DNA-binding region" description="H-T-H motif" evidence="2">
    <location>
        <begin position="29"/>
        <end position="48"/>
    </location>
</feature>
<protein>
    <recommendedName>
        <fullName evidence="3">HTH tetR-type domain-containing protein</fullName>
    </recommendedName>
</protein>